<feature type="region of interest" description="Disordered" evidence="2">
    <location>
        <begin position="1"/>
        <end position="21"/>
    </location>
</feature>
<feature type="domain" description="Smf/DprA SLOG" evidence="3">
    <location>
        <begin position="49"/>
        <end position="245"/>
    </location>
</feature>
<sequence length="247" mass="27310">MASPKMAERNSSSKNERYRVPTTIKTETLQKLLRYSSRDSGADKQLDLLRSYGSKDVFIYYAGDIALLNRPAVSIVGTRVVTDVGAQRARRLARELAEANVLVMSGLAKGVDYNAHTAAIEAGGFTAAVIGTPLNKAYPAENKRLQEEIYHNHLLLSPFDIGSEVFRANFPKRNRVMALLSDATVIVEASDTSGTLHQAAECQKNGRWLFIMKSVAEDDRLSWPSKFLNHPKTAILTSTNDIIDKIL</sequence>
<name>A0A6I0DTS4_BRUAN</name>
<proteinExistence type="inferred from homology"/>
<comment type="similarity">
    <text evidence="1">Belongs to the DprA/Smf family.</text>
</comment>
<gene>
    <name evidence="4" type="ORF">F9L06_11645</name>
</gene>
<dbReference type="SUPFAM" id="SSF102405">
    <property type="entry name" value="MCP/YpsA-like"/>
    <property type="match status" value="1"/>
</dbReference>
<dbReference type="Proteomes" id="UP000441102">
    <property type="component" value="Unassembled WGS sequence"/>
</dbReference>
<evidence type="ECO:0000313" key="5">
    <source>
        <dbReference type="Proteomes" id="UP000441102"/>
    </source>
</evidence>
<dbReference type="GO" id="GO:0009294">
    <property type="term" value="P:DNA-mediated transformation"/>
    <property type="evidence" value="ECO:0007669"/>
    <property type="project" value="InterPro"/>
</dbReference>
<accession>A0A6I0DTS4</accession>
<dbReference type="EMBL" id="WBWX01000003">
    <property type="protein sequence ID" value="KAB2799438.1"/>
    <property type="molecule type" value="Genomic_DNA"/>
</dbReference>
<dbReference type="AlphaFoldDB" id="A0A6I0DTS4"/>
<evidence type="ECO:0000256" key="2">
    <source>
        <dbReference type="SAM" id="MobiDB-lite"/>
    </source>
</evidence>
<comment type="caution">
    <text evidence="4">The sequence shown here is derived from an EMBL/GenBank/DDBJ whole genome shotgun (WGS) entry which is preliminary data.</text>
</comment>
<dbReference type="Gene3D" id="3.40.50.450">
    <property type="match status" value="1"/>
</dbReference>
<protein>
    <submittedName>
        <fullName evidence="4">DNA processing protein DprA</fullName>
    </submittedName>
</protein>
<evidence type="ECO:0000256" key="1">
    <source>
        <dbReference type="ARBA" id="ARBA00006525"/>
    </source>
</evidence>
<evidence type="ECO:0000313" key="4">
    <source>
        <dbReference type="EMBL" id="KAB2799438.1"/>
    </source>
</evidence>
<evidence type="ECO:0000259" key="3">
    <source>
        <dbReference type="Pfam" id="PF02481"/>
    </source>
</evidence>
<organism evidence="4 5">
    <name type="scientific">Brucella anthropi</name>
    <name type="common">Ochrobactrum anthropi</name>
    <dbReference type="NCBI Taxonomy" id="529"/>
    <lineage>
        <taxon>Bacteria</taxon>
        <taxon>Pseudomonadati</taxon>
        <taxon>Pseudomonadota</taxon>
        <taxon>Alphaproteobacteria</taxon>
        <taxon>Hyphomicrobiales</taxon>
        <taxon>Brucellaceae</taxon>
        <taxon>Brucella/Ochrobactrum group</taxon>
        <taxon>Brucella</taxon>
    </lineage>
</organism>
<dbReference type="InterPro" id="IPR057666">
    <property type="entry name" value="DrpA_SLOG"/>
</dbReference>
<dbReference type="Pfam" id="PF02481">
    <property type="entry name" value="DNA_processg_A"/>
    <property type="match status" value="1"/>
</dbReference>
<dbReference type="PANTHER" id="PTHR43022">
    <property type="entry name" value="PROTEIN SMF"/>
    <property type="match status" value="1"/>
</dbReference>
<dbReference type="InterPro" id="IPR003488">
    <property type="entry name" value="DprA"/>
</dbReference>
<reference evidence="4 5" key="1">
    <citation type="submission" date="2019-09" db="EMBL/GenBank/DDBJ databases">
        <title>Taxonomic organization of the family Brucellaceae based on a phylogenomic approach.</title>
        <authorList>
            <person name="Leclercq S."/>
            <person name="Cloeckaert A."/>
            <person name="Zygmunt M.S."/>
        </authorList>
    </citation>
    <scope>NUCLEOTIDE SEQUENCE [LARGE SCALE GENOMIC DNA]</scope>
    <source>
        <strain evidence="4 5">CCUG 34461</strain>
    </source>
</reference>
<dbReference type="PANTHER" id="PTHR43022:SF1">
    <property type="entry name" value="PROTEIN SMF"/>
    <property type="match status" value="1"/>
</dbReference>